<sequence length="31" mass="3449">MTMNESLPLAVLMSYFVGVVSFTDTCFQIGF</sequence>
<proteinExistence type="predicted"/>
<name>U1NA67_9EURY</name>
<reference evidence="1 2" key="1">
    <citation type="journal article" date="2013" name="PLoS ONE">
        <title>Assembly-driven community genomics of a hypersaline microbial ecosystem.</title>
        <authorList>
            <person name="Podell S."/>
            <person name="Ugalde J.A."/>
            <person name="Narasingarao P."/>
            <person name="Banfield J.F."/>
            <person name="Heidelberg K.B."/>
            <person name="Allen E.E."/>
        </authorList>
    </citation>
    <scope>NUCLEOTIDE SEQUENCE [LARGE SCALE GENOMIC DNA]</scope>
    <source>
        <strain evidence="2">J07HQW2</strain>
    </source>
</reference>
<protein>
    <submittedName>
        <fullName evidence="1">Uncharacterized protein</fullName>
    </submittedName>
</protein>
<evidence type="ECO:0000313" key="1">
    <source>
        <dbReference type="EMBL" id="ERG93720.1"/>
    </source>
</evidence>
<gene>
    <name evidence="1" type="ORF">J07HQW2_00153</name>
</gene>
<accession>U1NA67</accession>
<organism evidence="1 2">
    <name type="scientific">Haloquadratum walsbyi J07HQW2</name>
    <dbReference type="NCBI Taxonomy" id="1238425"/>
    <lineage>
        <taxon>Archaea</taxon>
        <taxon>Methanobacteriati</taxon>
        <taxon>Methanobacteriota</taxon>
        <taxon>Stenosarchaea group</taxon>
        <taxon>Halobacteria</taxon>
        <taxon>Halobacteriales</taxon>
        <taxon>Haloferacaceae</taxon>
        <taxon>Haloquadratum</taxon>
    </lineage>
</organism>
<evidence type="ECO:0000313" key="2">
    <source>
        <dbReference type="Proteomes" id="UP000030710"/>
    </source>
</evidence>
<dbReference type="EMBL" id="KE356561">
    <property type="protein sequence ID" value="ERG93720.1"/>
    <property type="molecule type" value="Genomic_DNA"/>
</dbReference>
<dbReference type="Proteomes" id="UP000030710">
    <property type="component" value="Unassembled WGS sequence"/>
</dbReference>
<dbReference type="AlphaFoldDB" id="U1NA67"/>
<dbReference type="HOGENOM" id="CLU_3394504_0_0_2"/>